<dbReference type="Proteomes" id="UP000681075">
    <property type="component" value="Unassembled WGS sequence"/>
</dbReference>
<dbReference type="AlphaFoldDB" id="A0A8S8XER6"/>
<evidence type="ECO:0000313" key="2">
    <source>
        <dbReference type="EMBL" id="GIL39726.1"/>
    </source>
</evidence>
<gene>
    <name evidence="2" type="ORF">TMPK1_19630</name>
</gene>
<feature type="compositionally biased region" description="Basic and acidic residues" evidence="1">
    <location>
        <begin position="32"/>
        <end position="50"/>
    </location>
</feature>
<organism evidence="2 3">
    <name type="scientific">Roseiterribacter gracilis</name>
    <dbReference type="NCBI Taxonomy" id="2812848"/>
    <lineage>
        <taxon>Bacteria</taxon>
        <taxon>Pseudomonadati</taxon>
        <taxon>Pseudomonadota</taxon>
        <taxon>Alphaproteobacteria</taxon>
        <taxon>Rhodospirillales</taxon>
        <taxon>Roseiterribacteraceae</taxon>
        <taxon>Roseiterribacter</taxon>
    </lineage>
</organism>
<reference evidence="2" key="1">
    <citation type="submission" date="2021-02" db="EMBL/GenBank/DDBJ databases">
        <title>Genome sequence of Rhodospirillales sp. strain TMPK1 isolated from soil.</title>
        <authorList>
            <person name="Nakai R."/>
            <person name="Kusada H."/>
            <person name="Tamaki H."/>
        </authorList>
    </citation>
    <scope>NUCLEOTIDE SEQUENCE</scope>
    <source>
        <strain evidence="2">TMPK1</strain>
    </source>
</reference>
<dbReference type="EMBL" id="BOPV01000001">
    <property type="protein sequence ID" value="GIL39726.1"/>
    <property type="molecule type" value="Genomic_DNA"/>
</dbReference>
<comment type="caution">
    <text evidence="2">The sequence shown here is derived from an EMBL/GenBank/DDBJ whole genome shotgun (WGS) entry which is preliminary data.</text>
</comment>
<feature type="region of interest" description="Disordered" evidence="1">
    <location>
        <begin position="1"/>
        <end position="50"/>
    </location>
</feature>
<keyword evidence="3" id="KW-1185">Reference proteome</keyword>
<evidence type="ECO:0000256" key="1">
    <source>
        <dbReference type="SAM" id="MobiDB-lite"/>
    </source>
</evidence>
<evidence type="ECO:0000313" key="3">
    <source>
        <dbReference type="Proteomes" id="UP000681075"/>
    </source>
</evidence>
<sequence length="50" mass="5545">MLPDGAAPKRKRKHRRSSTRQGHKLGGGKAATPREEFSQAGHRDDPVLRV</sequence>
<feature type="compositionally biased region" description="Basic residues" evidence="1">
    <location>
        <begin position="8"/>
        <end position="23"/>
    </location>
</feature>
<proteinExistence type="predicted"/>
<accession>A0A8S8XER6</accession>
<name>A0A8S8XER6_9PROT</name>
<protein>
    <submittedName>
        <fullName evidence="2">Uncharacterized protein</fullName>
    </submittedName>
</protein>